<keyword evidence="2" id="KW-1185">Reference proteome</keyword>
<evidence type="ECO:0000313" key="2">
    <source>
        <dbReference type="Proteomes" id="UP000019482"/>
    </source>
</evidence>
<proteinExistence type="predicted"/>
<accession>W6N5N2</accession>
<dbReference type="RefSeq" id="WP_017750855.1">
    <property type="nucleotide sequence ID" value="NZ_CBXI010000036.1"/>
</dbReference>
<dbReference type="Pfam" id="PF19991">
    <property type="entry name" value="HMA_2"/>
    <property type="match status" value="1"/>
</dbReference>
<reference evidence="1 2" key="1">
    <citation type="journal article" date="2015" name="Genome Announc.">
        <title>Draft Genome Sequence of Clostridium tyrobutyricum Strain DIVETGP, Isolated from Cow's Milk for Grana Padano Production.</title>
        <authorList>
            <person name="Soggiu A."/>
            <person name="Piras C."/>
            <person name="Gaiarsa S."/>
            <person name="Sassera D."/>
            <person name="Roncada P."/>
            <person name="Bendixen E."/>
            <person name="Brasca M."/>
            <person name="Bonizzi L."/>
        </authorList>
    </citation>
    <scope>NUCLEOTIDE SEQUENCE [LARGE SCALE GENOMIC DNA]</scope>
    <source>
        <strain evidence="1 2">DIVETGP</strain>
    </source>
</reference>
<comment type="caution">
    <text evidence="1">The sequence shown here is derived from an EMBL/GenBank/DDBJ whole genome shotgun (WGS) entry which is preliminary data.</text>
</comment>
<dbReference type="EMBL" id="CBXI010000036">
    <property type="protein sequence ID" value="CDL91903.1"/>
    <property type="molecule type" value="Genomic_DNA"/>
</dbReference>
<dbReference type="Proteomes" id="UP000019482">
    <property type="component" value="Unassembled WGS sequence"/>
</dbReference>
<evidence type="ECO:0000313" key="1">
    <source>
        <dbReference type="EMBL" id="CDL91903.1"/>
    </source>
</evidence>
<name>W6N5N2_CLOTY</name>
<dbReference type="GeneID" id="29418487"/>
<dbReference type="OrthoDB" id="2053977at2"/>
<gene>
    <name evidence="1" type="ORF">CTDIVETGP_1973</name>
</gene>
<dbReference type="AlphaFoldDB" id="W6N5N2"/>
<sequence length="126" mass="14561">MIDLKKYVLKHFTKIKVIRSAPGRIRLKLASSAKFPKQSSKYMHYLEEAITMLDGVDKVTFNNVIGTILIEYNINIVYEAKILKWMDTIIETGIDNFDLIKNYGAKNLSYVEKKLKQQLGEAVKYV</sequence>
<organism evidence="1 2">
    <name type="scientific">Clostridium tyrobutyricum DIVETGP</name>
    <dbReference type="NCBI Taxonomy" id="1408889"/>
    <lineage>
        <taxon>Bacteria</taxon>
        <taxon>Bacillati</taxon>
        <taxon>Bacillota</taxon>
        <taxon>Clostridia</taxon>
        <taxon>Eubacteriales</taxon>
        <taxon>Clostridiaceae</taxon>
        <taxon>Clostridium</taxon>
    </lineage>
</organism>
<protein>
    <submittedName>
        <fullName evidence="1">Uncharacterized protein</fullName>
    </submittedName>
</protein>